<dbReference type="Proteomes" id="UP000597853">
    <property type="component" value="Unassembled WGS sequence"/>
</dbReference>
<protein>
    <submittedName>
        <fullName evidence="1">Uncharacterized protein</fullName>
    </submittedName>
</protein>
<proteinExistence type="predicted"/>
<keyword evidence="2" id="KW-1185">Reference proteome</keyword>
<name>A0ABQ2TCK6_STREZ</name>
<gene>
    <name evidence="1" type="ORF">GCM10010285_43980</name>
</gene>
<dbReference type="EMBL" id="BMTX01000014">
    <property type="protein sequence ID" value="GGS59842.1"/>
    <property type="molecule type" value="Genomic_DNA"/>
</dbReference>
<reference evidence="2" key="1">
    <citation type="journal article" date="2019" name="Int. J. Syst. Evol. Microbiol.">
        <title>The Global Catalogue of Microorganisms (GCM) 10K type strain sequencing project: providing services to taxonomists for standard genome sequencing and annotation.</title>
        <authorList>
            <consortium name="The Broad Institute Genomics Platform"/>
            <consortium name="The Broad Institute Genome Sequencing Center for Infectious Disease"/>
            <person name="Wu L."/>
            <person name="Ma J."/>
        </authorList>
    </citation>
    <scope>NUCLEOTIDE SEQUENCE [LARGE SCALE GENOMIC DNA]</scope>
    <source>
        <strain evidence="2">JCM 4416</strain>
    </source>
</reference>
<organism evidence="1 2">
    <name type="scientific">Streptomyces pseudogriseolus</name>
    <name type="common">Streptomyces gancidicus</name>
    <name type="synonym">Streptomyces rubiginosus</name>
    <dbReference type="NCBI Taxonomy" id="36817"/>
    <lineage>
        <taxon>Bacteria</taxon>
        <taxon>Bacillati</taxon>
        <taxon>Actinomycetota</taxon>
        <taxon>Actinomycetes</taxon>
        <taxon>Kitasatosporales</taxon>
        <taxon>Streptomycetaceae</taxon>
        <taxon>Streptomyces</taxon>
        <taxon>Streptomyces pseudogriseolus group</taxon>
    </lineage>
</organism>
<accession>A0ABQ2TCK6</accession>
<comment type="caution">
    <text evidence="1">The sequence shown here is derived from an EMBL/GenBank/DDBJ whole genome shotgun (WGS) entry which is preliminary data.</text>
</comment>
<evidence type="ECO:0000313" key="2">
    <source>
        <dbReference type="Proteomes" id="UP000597853"/>
    </source>
</evidence>
<sequence>MGEPQQDGALPQEAHHDVGVARQLLLEDLDRHGLAGLARHGRLGARGLPLARTPDGARGAASERLLEQVLAPYRPHVMRSLLLAGWRTPWSTLLNVPTHCSAAARDTGRPTSASPCAGWYAPVPVPVRRFR</sequence>
<evidence type="ECO:0000313" key="1">
    <source>
        <dbReference type="EMBL" id="GGS59842.1"/>
    </source>
</evidence>